<feature type="compositionally biased region" description="Low complexity" evidence="1">
    <location>
        <begin position="400"/>
        <end position="409"/>
    </location>
</feature>
<sequence>METSLELHVDPGNLAPVPIASMKGRILQPIGQFYNSLMVIVPSNAIMYVAIGVIMDDDEFQWPDEAPEVMIAADEVETGASNDENFVTDSNGEKADSNHQQPPLAATAKNMAIKQKSWFNKFVVVTDGGANIKKAVNDLGWIQIPCFAHLLNLCIAKYGFLNVTVLNHVIKKSSSIVHFFHFHGPAIIAKQKELARFYDSMVESEDHDYSEPISSDEISQNSLKKEQATRWNSTLTSIESVLENRVVIRELLSSEQFDSPHLILTNDEMSLLKKLAEFLKPFRCQTDALQGDRYPTISLISPAIQVLLRQCDVEAPQESSCLPSDCEISMTQLKINVKTAMLQRFPSDLDGSVLNPIFRLATTLDIRFKTNKSSFKTVVDFVDAINYYDRKLGPLPPSEPSAASSTPTENSMRTANTTAPSSSSKKIKISALYGIVLDAEPATNGTREELLKAEMQNFLAIPRLSADEMDELGVHNISFVRGHNQSLHVWVS</sequence>
<dbReference type="SUPFAM" id="SSF53098">
    <property type="entry name" value="Ribonuclease H-like"/>
    <property type="match status" value="1"/>
</dbReference>
<name>A0A164L8E7_9CRUS</name>
<feature type="region of interest" description="Disordered" evidence="1">
    <location>
        <begin position="82"/>
        <end position="101"/>
    </location>
</feature>
<feature type="compositionally biased region" description="Polar residues" evidence="1">
    <location>
        <begin position="410"/>
        <end position="420"/>
    </location>
</feature>
<protein>
    <submittedName>
        <fullName evidence="2">Uncharacterized protein</fullName>
    </submittedName>
</protein>
<evidence type="ECO:0000256" key="1">
    <source>
        <dbReference type="SAM" id="MobiDB-lite"/>
    </source>
</evidence>
<evidence type="ECO:0000313" key="2">
    <source>
        <dbReference type="EMBL" id="KZS03883.1"/>
    </source>
</evidence>
<dbReference type="PANTHER" id="PTHR46169:SF29">
    <property type="entry name" value="DNA REPLICATION-RELATED ELEMENT FACTOR, ISOFORM A"/>
    <property type="match status" value="1"/>
</dbReference>
<dbReference type="AlphaFoldDB" id="A0A164L8E7"/>
<comment type="caution">
    <text evidence="2">The sequence shown here is derived from an EMBL/GenBank/DDBJ whole genome shotgun (WGS) entry which is preliminary data.</text>
</comment>
<dbReference type="Proteomes" id="UP000076858">
    <property type="component" value="Unassembled WGS sequence"/>
</dbReference>
<reference evidence="2 3" key="1">
    <citation type="submission" date="2016-03" db="EMBL/GenBank/DDBJ databases">
        <title>EvidentialGene: Evidence-directed Construction of Genes on Genomes.</title>
        <authorList>
            <person name="Gilbert D.G."/>
            <person name="Choi J.-H."/>
            <person name="Mockaitis K."/>
            <person name="Colbourne J."/>
            <person name="Pfrender M."/>
        </authorList>
    </citation>
    <scope>NUCLEOTIDE SEQUENCE [LARGE SCALE GENOMIC DNA]</scope>
    <source>
        <strain evidence="2 3">Xinb3</strain>
        <tissue evidence="2">Complete organism</tissue>
    </source>
</reference>
<dbReference type="InterPro" id="IPR052717">
    <property type="entry name" value="Vacuolar_transposase_reg"/>
</dbReference>
<dbReference type="GO" id="GO:0006357">
    <property type="term" value="P:regulation of transcription by RNA polymerase II"/>
    <property type="evidence" value="ECO:0007669"/>
    <property type="project" value="TreeGrafter"/>
</dbReference>
<feature type="region of interest" description="Disordered" evidence="1">
    <location>
        <begin position="396"/>
        <end position="421"/>
    </location>
</feature>
<gene>
    <name evidence="2" type="ORF">APZ42_033302</name>
</gene>
<dbReference type="GO" id="GO:0005634">
    <property type="term" value="C:nucleus"/>
    <property type="evidence" value="ECO:0007669"/>
    <property type="project" value="TreeGrafter"/>
</dbReference>
<dbReference type="EMBL" id="LRGB01003164">
    <property type="protein sequence ID" value="KZS03883.1"/>
    <property type="molecule type" value="Genomic_DNA"/>
</dbReference>
<accession>A0A164L8E7</accession>
<dbReference type="OrthoDB" id="6371802at2759"/>
<keyword evidence="3" id="KW-1185">Reference proteome</keyword>
<organism evidence="2 3">
    <name type="scientific">Daphnia magna</name>
    <dbReference type="NCBI Taxonomy" id="35525"/>
    <lineage>
        <taxon>Eukaryota</taxon>
        <taxon>Metazoa</taxon>
        <taxon>Ecdysozoa</taxon>
        <taxon>Arthropoda</taxon>
        <taxon>Crustacea</taxon>
        <taxon>Branchiopoda</taxon>
        <taxon>Diplostraca</taxon>
        <taxon>Cladocera</taxon>
        <taxon>Anomopoda</taxon>
        <taxon>Daphniidae</taxon>
        <taxon>Daphnia</taxon>
    </lineage>
</organism>
<dbReference type="PANTHER" id="PTHR46169">
    <property type="entry name" value="DNA REPLICATION-RELATED ELEMENT FACTOR, ISOFORM A"/>
    <property type="match status" value="1"/>
</dbReference>
<evidence type="ECO:0000313" key="3">
    <source>
        <dbReference type="Proteomes" id="UP000076858"/>
    </source>
</evidence>
<proteinExistence type="predicted"/>
<dbReference type="InterPro" id="IPR012337">
    <property type="entry name" value="RNaseH-like_sf"/>
</dbReference>